<protein>
    <submittedName>
        <fullName evidence="1">Uncharacterized protein</fullName>
    </submittedName>
</protein>
<dbReference type="EMBL" id="BONW01000006">
    <property type="protein sequence ID" value="GIG86931.1"/>
    <property type="molecule type" value="Genomic_DNA"/>
</dbReference>
<keyword evidence="2" id="KW-1185">Reference proteome</keyword>
<evidence type="ECO:0000313" key="2">
    <source>
        <dbReference type="Proteomes" id="UP000646749"/>
    </source>
</evidence>
<evidence type="ECO:0000313" key="1">
    <source>
        <dbReference type="EMBL" id="GIG86931.1"/>
    </source>
</evidence>
<accession>A0ABQ4DWV4</accession>
<dbReference type="Proteomes" id="UP000646749">
    <property type="component" value="Unassembled WGS sequence"/>
</dbReference>
<name>A0ABQ4DWV4_9ACTN</name>
<comment type="caution">
    <text evidence="1">The sequence shown here is derived from an EMBL/GenBank/DDBJ whole genome shotgun (WGS) entry which is preliminary data.</text>
</comment>
<gene>
    <name evidence="1" type="ORF">Pen02_18670</name>
</gene>
<proteinExistence type="predicted"/>
<sequence length="66" mass="7152">MARYQIIGNEPFSFLLLTVGANWEHMIIYGDPTLGPGNGWCVVRGDCLSRVWVEAASGRVAGVSRG</sequence>
<reference evidence="1 2" key="1">
    <citation type="submission" date="2021-01" db="EMBL/GenBank/DDBJ databases">
        <title>Whole genome shotgun sequence of Plantactinospora endophytica NBRC 110450.</title>
        <authorList>
            <person name="Komaki H."/>
            <person name="Tamura T."/>
        </authorList>
    </citation>
    <scope>NUCLEOTIDE SEQUENCE [LARGE SCALE GENOMIC DNA]</scope>
    <source>
        <strain evidence="1 2">NBRC 110450</strain>
    </source>
</reference>
<organism evidence="1 2">
    <name type="scientific">Plantactinospora endophytica</name>
    <dbReference type="NCBI Taxonomy" id="673535"/>
    <lineage>
        <taxon>Bacteria</taxon>
        <taxon>Bacillati</taxon>
        <taxon>Actinomycetota</taxon>
        <taxon>Actinomycetes</taxon>
        <taxon>Micromonosporales</taxon>
        <taxon>Micromonosporaceae</taxon>
        <taxon>Plantactinospora</taxon>
    </lineage>
</organism>